<dbReference type="Gene3D" id="4.10.95.10">
    <property type="entry name" value="Cytochrome c oxidase, subunit VIa"/>
    <property type="match status" value="1"/>
</dbReference>
<dbReference type="OrthoDB" id="5947505at2759"/>
<dbReference type="AlphaFoldDB" id="A0A7R9SXZ3"/>
<dbReference type="GO" id="GO:0006123">
    <property type="term" value="P:mitochondrial electron transport, cytochrome c to oxygen"/>
    <property type="evidence" value="ECO:0007669"/>
    <property type="project" value="TreeGrafter"/>
</dbReference>
<dbReference type="SUPFAM" id="SSF81411">
    <property type="entry name" value="Mitochondrial cytochrome c oxidase subunit VIa"/>
    <property type="match status" value="1"/>
</dbReference>
<evidence type="ECO:0000256" key="3">
    <source>
        <dbReference type="ARBA" id="ARBA00022946"/>
    </source>
</evidence>
<evidence type="ECO:0000313" key="8">
    <source>
        <dbReference type="Proteomes" id="UP000660262"/>
    </source>
</evidence>
<accession>A0A7R9SXZ3</accession>
<keyword evidence="5" id="KW-0472">Membrane</keyword>
<evidence type="ECO:0000256" key="4">
    <source>
        <dbReference type="ARBA" id="ARBA00023128"/>
    </source>
</evidence>
<name>A0A7R9SXZ3_9CHLO</name>
<dbReference type="PANTHER" id="PTHR11504">
    <property type="entry name" value="CYTOCHROME C OXIDASE POLYPEPTIDE VIA"/>
    <property type="match status" value="1"/>
</dbReference>
<dbReference type="InterPro" id="IPR001349">
    <property type="entry name" value="Cyt_c_oxidase_su6a"/>
</dbReference>
<evidence type="ECO:0000256" key="1">
    <source>
        <dbReference type="ARBA" id="ARBA00004273"/>
    </source>
</evidence>
<proteinExistence type="predicted"/>
<organism evidence="6">
    <name type="scientific">Pycnococcus provasolii</name>
    <dbReference type="NCBI Taxonomy" id="41880"/>
    <lineage>
        <taxon>Eukaryota</taxon>
        <taxon>Viridiplantae</taxon>
        <taxon>Chlorophyta</taxon>
        <taxon>Pseudoscourfieldiophyceae</taxon>
        <taxon>Pseudoscourfieldiales</taxon>
        <taxon>Pycnococcaceae</taxon>
        <taxon>Pycnococcus</taxon>
    </lineage>
</organism>
<comment type="subcellular location">
    <subcellularLocation>
        <location evidence="1">Mitochondrion inner membrane</location>
    </subcellularLocation>
</comment>
<dbReference type="PANTHER" id="PTHR11504:SF0">
    <property type="entry name" value="CYTOCHROME C OXIDASE SUBUNIT"/>
    <property type="match status" value="1"/>
</dbReference>
<sequence>MSFASAARSLVRRAGTSVPAAKVPVRNMSSGHSIEEEIAHMDTWRQVTYVVVPACCAFFAYTMTQSHHHDTGEKPKYSWMRMRNKAYPWGPCGLFEMKGCPEAEG</sequence>
<evidence type="ECO:0000313" key="6">
    <source>
        <dbReference type="EMBL" id="CAD8218423.1"/>
    </source>
</evidence>
<keyword evidence="4" id="KW-0496">Mitochondrion</keyword>
<protein>
    <submittedName>
        <fullName evidence="7">Cytochrome c oxidase polypeptide VIa</fullName>
    </submittedName>
</protein>
<dbReference type="GO" id="GO:0005743">
    <property type="term" value="C:mitochondrial inner membrane"/>
    <property type="evidence" value="ECO:0007669"/>
    <property type="project" value="UniProtKB-SubCell"/>
</dbReference>
<dbReference type="Proteomes" id="UP000660262">
    <property type="component" value="Unassembled WGS sequence"/>
</dbReference>
<dbReference type="EMBL" id="BNJQ01000015">
    <property type="protein sequence ID" value="GHP07168.1"/>
    <property type="molecule type" value="Genomic_DNA"/>
</dbReference>
<keyword evidence="3" id="KW-0809">Transit peptide</keyword>
<evidence type="ECO:0000313" key="7">
    <source>
        <dbReference type="EMBL" id="GHP07168.1"/>
    </source>
</evidence>
<reference evidence="7" key="1">
    <citation type="submission" date="2020-10" db="EMBL/GenBank/DDBJ databases">
        <title>Unveiling of a novel bifunctional photoreceptor, Dualchrome1, isolated from a cosmopolitan green alga.</title>
        <authorList>
            <person name="Suzuki S."/>
            <person name="Kawachi M."/>
        </authorList>
    </citation>
    <scope>NUCLEOTIDE SEQUENCE</scope>
    <source>
        <strain evidence="7">NIES 2893</strain>
    </source>
</reference>
<evidence type="ECO:0000256" key="5">
    <source>
        <dbReference type="ARBA" id="ARBA00023136"/>
    </source>
</evidence>
<evidence type="ECO:0000256" key="2">
    <source>
        <dbReference type="ARBA" id="ARBA00022792"/>
    </source>
</evidence>
<keyword evidence="2" id="KW-0999">Mitochondrion inner membrane</keyword>
<reference evidence="6" key="2">
    <citation type="submission" date="2021-01" db="EMBL/GenBank/DDBJ databases">
        <authorList>
            <person name="Corre E."/>
            <person name="Pelletier E."/>
            <person name="Niang G."/>
            <person name="Scheremetjew M."/>
            <person name="Finn R."/>
            <person name="Kale V."/>
            <person name="Holt S."/>
            <person name="Cochrane G."/>
            <person name="Meng A."/>
            <person name="Brown T."/>
            <person name="Cohen L."/>
        </authorList>
    </citation>
    <scope>NUCLEOTIDE SEQUENCE</scope>
    <source>
        <strain evidence="6">RCC251</strain>
    </source>
</reference>
<dbReference type="EMBL" id="HBDW01002659">
    <property type="protein sequence ID" value="CAD8218423.1"/>
    <property type="molecule type" value="Transcribed_RNA"/>
</dbReference>
<gene>
    <name evidence="6" type="ORF">PPRO1472_LOCUS1867</name>
    <name evidence="7" type="ORF">PPROV_000591100</name>
</gene>
<keyword evidence="8" id="KW-1185">Reference proteome</keyword>
<dbReference type="GO" id="GO:0030234">
    <property type="term" value="F:enzyme regulator activity"/>
    <property type="evidence" value="ECO:0007669"/>
    <property type="project" value="TreeGrafter"/>
</dbReference>
<dbReference type="InterPro" id="IPR036418">
    <property type="entry name" value="Cyt_c_oxidase_su6a_sf"/>
</dbReference>